<gene>
    <name evidence="2" type="ORF">AS202_15815</name>
</gene>
<dbReference type="InterPro" id="IPR029441">
    <property type="entry name" value="Cass2"/>
</dbReference>
<dbReference type="SUPFAM" id="SSF55136">
    <property type="entry name" value="Probable bacterial effector-binding domain"/>
    <property type="match status" value="1"/>
</dbReference>
<dbReference type="eggNOG" id="COG3708">
    <property type="taxonomic scope" value="Bacteria"/>
</dbReference>
<dbReference type="Gene3D" id="3.20.80.10">
    <property type="entry name" value="Regulatory factor, effector binding domain"/>
    <property type="match status" value="1"/>
</dbReference>
<name>A0A0S7EGF9_9FLAO</name>
<evidence type="ECO:0000313" key="3">
    <source>
        <dbReference type="Proteomes" id="UP000069030"/>
    </source>
</evidence>
<dbReference type="SMART" id="SM00871">
    <property type="entry name" value="AraC_E_bind"/>
    <property type="match status" value="1"/>
</dbReference>
<dbReference type="InterPro" id="IPR053182">
    <property type="entry name" value="YobU-like_regulator"/>
</dbReference>
<dbReference type="PANTHER" id="PTHR36444">
    <property type="entry name" value="TRANSCRIPTIONAL REGULATOR PROTEIN YOBU-RELATED"/>
    <property type="match status" value="1"/>
</dbReference>
<proteinExistence type="predicted"/>
<organism evidence="2 3">
    <name type="scientific">Myroides odoratimimus</name>
    <dbReference type="NCBI Taxonomy" id="76832"/>
    <lineage>
        <taxon>Bacteria</taxon>
        <taxon>Pseudomonadati</taxon>
        <taxon>Bacteroidota</taxon>
        <taxon>Flavobacteriia</taxon>
        <taxon>Flavobacteriales</taxon>
        <taxon>Flavobacteriaceae</taxon>
        <taxon>Myroides</taxon>
    </lineage>
</organism>
<dbReference type="GeneID" id="66973242"/>
<dbReference type="EMBL" id="CP013690">
    <property type="protein sequence ID" value="ALU27518.1"/>
    <property type="molecule type" value="Genomic_DNA"/>
</dbReference>
<protein>
    <submittedName>
        <fullName evidence="2">Transcriptional regulator</fullName>
    </submittedName>
</protein>
<dbReference type="Pfam" id="PF14526">
    <property type="entry name" value="Cass2"/>
    <property type="match status" value="1"/>
</dbReference>
<dbReference type="InterPro" id="IPR010499">
    <property type="entry name" value="AraC_E-bd"/>
</dbReference>
<dbReference type="InterPro" id="IPR011256">
    <property type="entry name" value="Reg_factor_effector_dom_sf"/>
</dbReference>
<dbReference type="Proteomes" id="UP000069030">
    <property type="component" value="Chromosome"/>
</dbReference>
<accession>A0A0S7EGF9</accession>
<dbReference type="RefSeq" id="WP_006258603.1">
    <property type="nucleotide sequence ID" value="NZ_BCMQ01000011.1"/>
</dbReference>
<dbReference type="AlphaFoldDB" id="A0A0S7EGF9"/>
<sequence>MNQVTLKKFHIIGIEVRTTNEQNKAANDIPLLWERFWKEDVLNRIPNKVCTAVYSMYTNYEGDHTMPYTTIIGCEVSDLSNIPEGMTGHTIEASTYNKITATGDLTKGLVINEWFQIWEQQWDRKYTADFEIYDEKSMNPQDAEVSIYVAIK</sequence>
<evidence type="ECO:0000259" key="1">
    <source>
        <dbReference type="SMART" id="SM00871"/>
    </source>
</evidence>
<evidence type="ECO:0000313" key="2">
    <source>
        <dbReference type="EMBL" id="ALU27518.1"/>
    </source>
</evidence>
<feature type="domain" description="AraC effector-binding" evidence="1">
    <location>
        <begin position="1"/>
        <end position="152"/>
    </location>
</feature>
<dbReference type="KEGG" id="mod:AS202_15815"/>
<reference evidence="2 3" key="1">
    <citation type="journal article" date="2016" name="J. Zhejiang Univ. Sci. B">
        <title>Antibiotic resistance mechanisms of Myroides sp.</title>
        <authorList>
            <person name="Hu S."/>
            <person name="Yuan S."/>
            <person name="Qu H."/>
            <person name="Jiang T."/>
            <person name="Zhou Y."/>
            <person name="Wang M."/>
            <person name="Ming D."/>
        </authorList>
    </citation>
    <scope>NUCLEOTIDE SEQUENCE [LARGE SCALE GENOMIC DNA]</scope>
    <source>
        <strain evidence="2 3">PR63039</strain>
    </source>
</reference>
<dbReference type="PANTHER" id="PTHR36444:SF2">
    <property type="entry name" value="TRANSCRIPTIONAL REGULATOR PROTEIN YOBU-RELATED"/>
    <property type="match status" value="1"/>
</dbReference>